<keyword evidence="8" id="KW-1185">Reference proteome</keyword>
<reference evidence="7" key="2">
    <citation type="submission" date="2025-08" db="UniProtKB">
        <authorList>
            <consortium name="Ensembl"/>
        </authorList>
    </citation>
    <scope>IDENTIFICATION</scope>
</reference>
<accession>A0A3P9C735</accession>
<dbReference type="Proteomes" id="UP000265160">
    <property type="component" value="LG6"/>
</dbReference>
<feature type="compositionally biased region" description="Basic and acidic residues" evidence="5">
    <location>
        <begin position="218"/>
        <end position="227"/>
    </location>
</feature>
<evidence type="ECO:0000313" key="7">
    <source>
        <dbReference type="Ensembl" id="ENSMZEP00005017869.1"/>
    </source>
</evidence>
<evidence type="ECO:0000313" key="8">
    <source>
        <dbReference type="Proteomes" id="UP000265160"/>
    </source>
</evidence>
<feature type="region of interest" description="Disordered" evidence="5">
    <location>
        <begin position="107"/>
        <end position="256"/>
    </location>
</feature>
<dbReference type="PANTHER" id="PTHR37456">
    <property type="entry name" value="SI:CH211-266K2.1"/>
    <property type="match status" value="1"/>
</dbReference>
<evidence type="ECO:0000259" key="6">
    <source>
        <dbReference type="PROSITE" id="PS51461"/>
    </source>
</evidence>
<feature type="region of interest" description="Disordered" evidence="5">
    <location>
        <begin position="1"/>
        <end position="68"/>
    </location>
</feature>
<dbReference type="PROSITE" id="PS51461">
    <property type="entry name" value="NC1_FIB"/>
    <property type="match status" value="1"/>
</dbReference>
<name>A0A3P9C735_9CICH</name>
<dbReference type="Pfam" id="PF01391">
    <property type="entry name" value="Collagen"/>
    <property type="match status" value="2"/>
</dbReference>
<dbReference type="Ensembl" id="ENSMZET00005018453.1">
    <property type="protein sequence ID" value="ENSMZEP00005017869.1"/>
    <property type="gene ID" value="ENSMZEG00005013366.1"/>
</dbReference>
<comment type="subcellular location">
    <subcellularLocation>
        <location evidence="1">Secreted</location>
    </subcellularLocation>
</comment>
<feature type="domain" description="Fibrillar collagen NC1" evidence="6">
    <location>
        <begin position="311"/>
        <end position="539"/>
    </location>
</feature>
<dbReference type="PANTHER" id="PTHR37456:SF4">
    <property type="entry name" value="COLLAGEN ALPHA-1(XXIII) CHAIN"/>
    <property type="match status" value="1"/>
</dbReference>
<organism evidence="7 8">
    <name type="scientific">Maylandia zebra</name>
    <name type="common">zebra mbuna</name>
    <dbReference type="NCBI Taxonomy" id="106582"/>
    <lineage>
        <taxon>Eukaryota</taxon>
        <taxon>Metazoa</taxon>
        <taxon>Chordata</taxon>
        <taxon>Craniata</taxon>
        <taxon>Vertebrata</taxon>
        <taxon>Euteleostomi</taxon>
        <taxon>Actinopterygii</taxon>
        <taxon>Neopterygii</taxon>
        <taxon>Teleostei</taxon>
        <taxon>Neoteleostei</taxon>
        <taxon>Acanthomorphata</taxon>
        <taxon>Ovalentaria</taxon>
        <taxon>Cichlomorphae</taxon>
        <taxon>Cichliformes</taxon>
        <taxon>Cichlidae</taxon>
        <taxon>African cichlids</taxon>
        <taxon>Pseudocrenilabrinae</taxon>
        <taxon>Haplochromini</taxon>
        <taxon>Maylandia</taxon>
        <taxon>Maylandia zebra complex</taxon>
    </lineage>
</organism>
<dbReference type="FunFam" id="2.60.120.1000:FF:000002">
    <property type="entry name" value="Collagen XI alpha 1 chain"/>
    <property type="match status" value="1"/>
</dbReference>
<evidence type="ECO:0000256" key="5">
    <source>
        <dbReference type="SAM" id="MobiDB-lite"/>
    </source>
</evidence>
<dbReference type="SMART" id="SM00038">
    <property type="entry name" value="COLFI"/>
    <property type="match status" value="1"/>
</dbReference>
<proteinExistence type="predicted"/>
<dbReference type="Pfam" id="PF01410">
    <property type="entry name" value="COLFI"/>
    <property type="match status" value="1"/>
</dbReference>
<keyword evidence="4" id="KW-0176">Collagen</keyword>
<sequence>MCVFVSQGEKGPIGPAGQDGDQGPVGMLGAMGTAGPAGEDGDKVKPNAPGEQGKPGQKGSKGDKGEGVSLEPQTYILNSAQKHDHTCLFHLPSLLTGASRAYWPPGADRSAWTSGEFGAKGEQGEKGDTGPPGMSGPPGARGTPGEDGAKGNAGALGLEGPIGKTGPVGAQGHPGKPGPQGLRGIPGPAGEQGLNGPPGQTGPPGPMGPPGITGLKGDPGKKGDKGHGGVIGLIGPPGDIGEKGDRGLPGNQGLLGPKGDEVLKKCLNTLSKQGPIGPRGDTGPFIQESYDLWDQAEQDSQLNEKKGQGMEEVFASLSSMKVEVEGLRTPQGTYHSPARTCKELWLLHPDLPNGEYWIDPNQGCHRDSFKVFCNFTAQGETCLYPDKKFQSVKLASWKEEKPGRWYSQFRKGKKFSYSGSDGVSVHIVQMTFLKLLSATAKQIFTYHCLNSAAWLHTATYNHEYALRFRSSDGEELTYENTHYITALYDGCRTRSGQERTVLEFDSPLSNTLPIIDVAVSDFGNKNQKFGFEVGPVCFNG</sequence>
<evidence type="ECO:0000256" key="4">
    <source>
        <dbReference type="ARBA" id="ARBA00023119"/>
    </source>
</evidence>
<dbReference type="AlphaFoldDB" id="A0A3P9C735"/>
<keyword evidence="2" id="KW-0964">Secreted</keyword>
<feature type="compositionally biased region" description="Pro residues" evidence="5">
    <location>
        <begin position="200"/>
        <end position="209"/>
    </location>
</feature>
<dbReference type="GO" id="GO:0005581">
    <property type="term" value="C:collagen trimer"/>
    <property type="evidence" value="ECO:0007669"/>
    <property type="project" value="UniProtKB-KW"/>
</dbReference>
<dbReference type="InterPro" id="IPR050938">
    <property type="entry name" value="Collagen_Structural_Proteins"/>
</dbReference>
<dbReference type="Gene3D" id="2.60.120.1000">
    <property type="match status" value="1"/>
</dbReference>
<evidence type="ECO:0000256" key="3">
    <source>
        <dbReference type="ARBA" id="ARBA00022530"/>
    </source>
</evidence>
<reference evidence="7" key="3">
    <citation type="submission" date="2025-09" db="UniProtKB">
        <authorList>
            <consortium name="Ensembl"/>
        </authorList>
    </citation>
    <scope>IDENTIFICATION</scope>
</reference>
<reference evidence="7 8" key="1">
    <citation type="journal article" date="2014" name="Nature">
        <title>The genomic substrate for adaptive radiation in African cichlid fish.</title>
        <authorList>
            <person name="Brawand D."/>
            <person name="Wagner C.E."/>
            <person name="Li Y.I."/>
            <person name="Malinsky M."/>
            <person name="Keller I."/>
            <person name="Fan S."/>
            <person name="Simakov O."/>
            <person name="Ng A.Y."/>
            <person name="Lim Z.W."/>
            <person name="Bezault E."/>
            <person name="Turner-Maier J."/>
            <person name="Johnson J."/>
            <person name="Alcazar R."/>
            <person name="Noh H.J."/>
            <person name="Russell P."/>
            <person name="Aken B."/>
            <person name="Alfoldi J."/>
            <person name="Amemiya C."/>
            <person name="Azzouzi N."/>
            <person name="Baroiller J.F."/>
            <person name="Barloy-Hubler F."/>
            <person name="Berlin A."/>
            <person name="Bloomquist R."/>
            <person name="Carleton K.L."/>
            <person name="Conte M.A."/>
            <person name="D'Cotta H."/>
            <person name="Eshel O."/>
            <person name="Gaffney L."/>
            <person name="Galibert F."/>
            <person name="Gante H.F."/>
            <person name="Gnerre S."/>
            <person name="Greuter L."/>
            <person name="Guyon R."/>
            <person name="Haddad N.S."/>
            <person name="Haerty W."/>
            <person name="Harris R.M."/>
            <person name="Hofmann H.A."/>
            <person name="Hourlier T."/>
            <person name="Hulata G."/>
            <person name="Jaffe D.B."/>
            <person name="Lara M."/>
            <person name="Lee A.P."/>
            <person name="MacCallum I."/>
            <person name="Mwaiko S."/>
            <person name="Nikaido M."/>
            <person name="Nishihara H."/>
            <person name="Ozouf-Costaz C."/>
            <person name="Penman D.J."/>
            <person name="Przybylski D."/>
            <person name="Rakotomanga M."/>
            <person name="Renn S.C.P."/>
            <person name="Ribeiro F.J."/>
            <person name="Ron M."/>
            <person name="Salzburger W."/>
            <person name="Sanchez-Pulido L."/>
            <person name="Santos M.E."/>
            <person name="Searle S."/>
            <person name="Sharpe T."/>
            <person name="Swofford R."/>
            <person name="Tan F.J."/>
            <person name="Williams L."/>
            <person name="Young S."/>
            <person name="Yin S."/>
            <person name="Okada N."/>
            <person name="Kocher T.D."/>
            <person name="Miska E.A."/>
            <person name="Lander E.S."/>
            <person name="Venkatesh B."/>
            <person name="Fernald R.D."/>
            <person name="Meyer A."/>
            <person name="Ponting C.P."/>
            <person name="Streelman J.T."/>
            <person name="Lindblad-Toh K."/>
            <person name="Seehausen O."/>
            <person name="Di Palma F."/>
        </authorList>
    </citation>
    <scope>NUCLEOTIDE SEQUENCE</scope>
</reference>
<dbReference type="GO" id="GO:0005576">
    <property type="term" value="C:extracellular region"/>
    <property type="evidence" value="ECO:0007669"/>
    <property type="project" value="UniProtKB-SubCell"/>
</dbReference>
<keyword evidence="3" id="KW-0272">Extracellular matrix</keyword>
<evidence type="ECO:0000256" key="1">
    <source>
        <dbReference type="ARBA" id="ARBA00004613"/>
    </source>
</evidence>
<evidence type="ECO:0000256" key="2">
    <source>
        <dbReference type="ARBA" id="ARBA00022525"/>
    </source>
</evidence>
<dbReference type="InterPro" id="IPR000885">
    <property type="entry name" value="Fib_collagen_C"/>
</dbReference>
<dbReference type="InterPro" id="IPR008160">
    <property type="entry name" value="Collagen"/>
</dbReference>
<dbReference type="GeneTree" id="ENSGT00980000198702"/>
<protein>
    <submittedName>
        <fullName evidence="7">Collagen alpha-1(XI) chain</fullName>
    </submittedName>
</protein>
<dbReference type="GO" id="GO:0005201">
    <property type="term" value="F:extracellular matrix structural constituent"/>
    <property type="evidence" value="ECO:0007669"/>
    <property type="project" value="InterPro"/>
</dbReference>